<dbReference type="Proteomes" id="UP000314294">
    <property type="component" value="Unassembled WGS sequence"/>
</dbReference>
<organism evidence="1 2">
    <name type="scientific">Liparis tanakae</name>
    <name type="common">Tanaka's snailfish</name>
    <dbReference type="NCBI Taxonomy" id="230148"/>
    <lineage>
        <taxon>Eukaryota</taxon>
        <taxon>Metazoa</taxon>
        <taxon>Chordata</taxon>
        <taxon>Craniata</taxon>
        <taxon>Vertebrata</taxon>
        <taxon>Euteleostomi</taxon>
        <taxon>Actinopterygii</taxon>
        <taxon>Neopterygii</taxon>
        <taxon>Teleostei</taxon>
        <taxon>Neoteleostei</taxon>
        <taxon>Acanthomorphata</taxon>
        <taxon>Eupercaria</taxon>
        <taxon>Perciformes</taxon>
        <taxon>Cottioidei</taxon>
        <taxon>Cottales</taxon>
        <taxon>Liparidae</taxon>
        <taxon>Liparis</taxon>
    </lineage>
</organism>
<sequence length="187" mass="20593">MLWSTTGRQLIKRLPGPTLTEPAVGELEHDTMQAQAGPDSHSVDLILTRSSTLLESPASFLLMLTRKPLPCLLLEFGFSSVGSGQSGKSIQFCMRSAKLLSPRTSGWRLRPLVNKELVQSSGSLTSNDVHLSRQASDVDLGRMRPLGALLVRRHAEDDTRTFRVLLRTTTSSCHDASEYPESNSKLF</sequence>
<comment type="caution">
    <text evidence="1">The sequence shown here is derived from an EMBL/GenBank/DDBJ whole genome shotgun (WGS) entry which is preliminary data.</text>
</comment>
<accession>A0A4Z2GZD9</accession>
<protein>
    <submittedName>
        <fullName evidence="1">Uncharacterized protein</fullName>
    </submittedName>
</protein>
<evidence type="ECO:0000313" key="1">
    <source>
        <dbReference type="EMBL" id="TNN57964.1"/>
    </source>
</evidence>
<proteinExistence type="predicted"/>
<name>A0A4Z2GZD9_9TELE</name>
<evidence type="ECO:0000313" key="2">
    <source>
        <dbReference type="Proteomes" id="UP000314294"/>
    </source>
</evidence>
<dbReference type="EMBL" id="SRLO01000392">
    <property type="protein sequence ID" value="TNN57964.1"/>
    <property type="molecule type" value="Genomic_DNA"/>
</dbReference>
<reference evidence="1 2" key="1">
    <citation type="submission" date="2019-03" db="EMBL/GenBank/DDBJ databases">
        <title>First draft genome of Liparis tanakae, snailfish: a comprehensive survey of snailfish specific genes.</title>
        <authorList>
            <person name="Kim W."/>
            <person name="Song I."/>
            <person name="Jeong J.-H."/>
            <person name="Kim D."/>
            <person name="Kim S."/>
            <person name="Ryu S."/>
            <person name="Song J.Y."/>
            <person name="Lee S.K."/>
        </authorList>
    </citation>
    <scope>NUCLEOTIDE SEQUENCE [LARGE SCALE GENOMIC DNA]</scope>
    <source>
        <tissue evidence="1">Muscle</tissue>
    </source>
</reference>
<keyword evidence="2" id="KW-1185">Reference proteome</keyword>
<gene>
    <name evidence="1" type="ORF">EYF80_031788</name>
</gene>
<dbReference type="AlphaFoldDB" id="A0A4Z2GZD9"/>